<dbReference type="PROSITE" id="PS50011">
    <property type="entry name" value="PROTEIN_KINASE_DOM"/>
    <property type="match status" value="1"/>
</dbReference>
<dbReference type="Gene3D" id="1.10.510.10">
    <property type="entry name" value="Transferase(Phosphotransferase) domain 1"/>
    <property type="match status" value="1"/>
</dbReference>
<dbReference type="InterPro" id="IPR011009">
    <property type="entry name" value="Kinase-like_dom_sf"/>
</dbReference>
<dbReference type="SMART" id="SM00220">
    <property type="entry name" value="S_TKc"/>
    <property type="match status" value="1"/>
</dbReference>
<evidence type="ECO:0000259" key="3">
    <source>
        <dbReference type="PROSITE" id="PS50011"/>
    </source>
</evidence>
<keyword evidence="5" id="KW-1185">Reference proteome</keyword>
<keyword evidence="2" id="KW-0472">Membrane</keyword>
<gene>
    <name evidence="4" type="ORF">PGQ11_003089</name>
</gene>
<evidence type="ECO:0000313" key="5">
    <source>
        <dbReference type="Proteomes" id="UP001390339"/>
    </source>
</evidence>
<dbReference type="Pfam" id="PF00069">
    <property type="entry name" value="Pkinase"/>
    <property type="match status" value="1"/>
</dbReference>
<protein>
    <submittedName>
        <fullName evidence="4">Kinase-like protein</fullName>
    </submittedName>
</protein>
<keyword evidence="2" id="KW-0812">Transmembrane</keyword>
<feature type="transmembrane region" description="Helical" evidence="2">
    <location>
        <begin position="919"/>
        <end position="940"/>
    </location>
</feature>
<sequence>MDLFDENGLPRLQDYENYSIRGLLNTFKFNHIDAPSDGTTIKVFWPTKILEAILSRDRIAIALRNDYQTADTVLGWSSGHRSNSYLKVMALLCLLEHESEIGLWIDSRISDASFPFRLKGERLCDRKGTPLEFLRGWKKFECKSFVAKQWAVSVPYFELDRHGRAKHENFVASTMLPWRKLVPEDRLGWDVSGRTEGGYGIVHGVMMAKSSHAFDSVLRSLGLKPNGFALKKLKRSAPDDVNTELIEQYEFEVAMLKRFGHYSQQHLIFLLTSFTIKNELCFLFPHAECDLYSYWDKNITLRGGPDYMEWTFQQMCGLVTAVDRLHTRDIPLDDGVKGYFRHGDIRPANILWFESDTDSNGILVLADMGVAAFNRTYSRSKKPGRYVAQISGHHPPEMVMADGVVNPTFDIWSLGCVFLDMIAWALGGNTWLYAFRKARVDEQSLLVWSDTFYRIVKDEGKGDKYDAILKGSVNEWIKKMYDHRNCTPTFKNVLETIQKKMVVVSRNKRARANDLVSIFDNISNDPSITMSTANEADSMEEIEIAPELLHFLRTEGYNKTDDHPIKIDPETETHGQEDTSSERSVTSEIPVPRPPQGIQRQLWFFDSFTYRPHDFPTLVDDIIYLLPFRRRLIFWLAPPVSTGKKRVWWRCTCGEPLYDDIPIAVQTLQRQLEDNAQTRTGEEQRNPDREQVRPLMQWLPSWNGILNPIETIATALRNVFESTGTDNVLPVHNTNVSTVSNPQDDREQDNLHLLLCIDKSRMTSVKQECLGTIGDDKELFTFLRGQYESVRPRGRSWFTLRALRTIRIVKFDMDANMVPDVYACPRDGSHNATCICLPPVKRIESGEYRCSPQPKQEPEEGKHPAVKPSHLKHYFDGRHPMKVIDRRCLDQIPKRVKGRLAVLPGAPAVGWGLHFEEGWSFNAIFIVILLFVVPGMGLLIGPAITSRDYRQVASAIISMASLVVPLVLFLRDKDK</sequence>
<evidence type="ECO:0000256" key="2">
    <source>
        <dbReference type="SAM" id="Phobius"/>
    </source>
</evidence>
<reference evidence="4 5" key="1">
    <citation type="journal article" date="2024" name="IMA Fungus">
        <title>Apiospora arundinis, a panoply of carbohydrate-active enzymes and secondary metabolites.</title>
        <authorList>
            <person name="Sorensen T."/>
            <person name="Petersen C."/>
            <person name="Muurmann A.T."/>
            <person name="Christiansen J.V."/>
            <person name="Brundto M.L."/>
            <person name="Overgaard C.K."/>
            <person name="Boysen A.T."/>
            <person name="Wollenberg R.D."/>
            <person name="Larsen T.O."/>
            <person name="Sorensen J.L."/>
            <person name="Nielsen K.L."/>
            <person name="Sondergaard T.E."/>
        </authorList>
    </citation>
    <scope>NUCLEOTIDE SEQUENCE [LARGE SCALE GENOMIC DNA]</scope>
    <source>
        <strain evidence="4 5">AAU 773</strain>
    </source>
</reference>
<feature type="region of interest" description="Disordered" evidence="1">
    <location>
        <begin position="562"/>
        <end position="592"/>
    </location>
</feature>
<feature type="transmembrane region" description="Helical" evidence="2">
    <location>
        <begin position="952"/>
        <end position="970"/>
    </location>
</feature>
<feature type="domain" description="Protein kinase" evidence="3">
    <location>
        <begin position="191"/>
        <end position="528"/>
    </location>
</feature>
<dbReference type="InterPro" id="IPR000719">
    <property type="entry name" value="Prot_kinase_dom"/>
</dbReference>
<dbReference type="EMBL" id="JAPCWZ010000003">
    <property type="protein sequence ID" value="KAK8872575.1"/>
    <property type="molecule type" value="Genomic_DNA"/>
</dbReference>
<dbReference type="SUPFAM" id="SSF56112">
    <property type="entry name" value="Protein kinase-like (PK-like)"/>
    <property type="match status" value="1"/>
</dbReference>
<organism evidence="4 5">
    <name type="scientific">Apiospora arundinis</name>
    <dbReference type="NCBI Taxonomy" id="335852"/>
    <lineage>
        <taxon>Eukaryota</taxon>
        <taxon>Fungi</taxon>
        <taxon>Dikarya</taxon>
        <taxon>Ascomycota</taxon>
        <taxon>Pezizomycotina</taxon>
        <taxon>Sordariomycetes</taxon>
        <taxon>Xylariomycetidae</taxon>
        <taxon>Amphisphaeriales</taxon>
        <taxon>Apiosporaceae</taxon>
        <taxon>Apiospora</taxon>
    </lineage>
</organism>
<keyword evidence="2" id="KW-1133">Transmembrane helix</keyword>
<comment type="caution">
    <text evidence="4">The sequence shown here is derived from an EMBL/GenBank/DDBJ whole genome shotgun (WGS) entry which is preliminary data.</text>
</comment>
<evidence type="ECO:0000256" key="1">
    <source>
        <dbReference type="SAM" id="MobiDB-lite"/>
    </source>
</evidence>
<dbReference type="PANTHER" id="PTHR24359:SF1">
    <property type="entry name" value="INHIBITOR OF NUCLEAR FACTOR KAPPA-B KINASE EPSILON SUBUNIT HOMOLOG 1-RELATED"/>
    <property type="match status" value="1"/>
</dbReference>
<name>A0ABR2J5J4_9PEZI</name>
<proteinExistence type="predicted"/>
<dbReference type="PANTHER" id="PTHR24359">
    <property type="entry name" value="SERINE/THREONINE-PROTEIN KINASE SBK1"/>
    <property type="match status" value="1"/>
</dbReference>
<dbReference type="Proteomes" id="UP001390339">
    <property type="component" value="Unassembled WGS sequence"/>
</dbReference>
<evidence type="ECO:0000313" key="4">
    <source>
        <dbReference type="EMBL" id="KAK8872575.1"/>
    </source>
</evidence>
<accession>A0ABR2J5J4</accession>
<feature type="compositionally biased region" description="Basic and acidic residues" evidence="1">
    <location>
        <begin position="562"/>
        <end position="581"/>
    </location>
</feature>